<sequence>MADWKPVARVGAPEVKDGPVGAKTVTLFIGTVPTAPPAWKQHFHDKLAELGYKAQFNYKHSDDGEGMHITAPEESFERAVGAVDEAIEYANQRYETTDLPFELQARQHEIDMKTAEARRLAALDARAARLAKPGEPIWMKYRREHE</sequence>
<dbReference type="Proteomes" id="UP001084650">
    <property type="component" value="Unassembled WGS sequence"/>
</dbReference>
<gene>
    <name evidence="1" type="ORF">OY187_29565</name>
</gene>
<dbReference type="RefSeq" id="WP_268787961.1">
    <property type="nucleotide sequence ID" value="NZ_JAPQYE010000026.1"/>
</dbReference>
<protein>
    <submittedName>
        <fullName evidence="1">Uncharacterized protein</fullName>
    </submittedName>
</protein>
<proteinExistence type="predicted"/>
<evidence type="ECO:0000313" key="2">
    <source>
        <dbReference type="Proteomes" id="UP001084650"/>
    </source>
</evidence>
<organism evidence="1 2">
    <name type="scientific">Mycolicibacterium iranicum</name>
    <name type="common">Mycobacterium iranicum</name>
    <dbReference type="NCBI Taxonomy" id="912594"/>
    <lineage>
        <taxon>Bacteria</taxon>
        <taxon>Bacillati</taxon>
        <taxon>Actinomycetota</taxon>
        <taxon>Actinomycetes</taxon>
        <taxon>Mycobacteriales</taxon>
        <taxon>Mycobacteriaceae</taxon>
        <taxon>Mycolicibacterium</taxon>
    </lineage>
</organism>
<comment type="caution">
    <text evidence="1">The sequence shown here is derived from an EMBL/GenBank/DDBJ whole genome shotgun (WGS) entry which is preliminary data.</text>
</comment>
<keyword evidence="2" id="KW-1185">Reference proteome</keyword>
<accession>A0ABT4HPP1</accession>
<evidence type="ECO:0000313" key="1">
    <source>
        <dbReference type="EMBL" id="MCZ0732207.1"/>
    </source>
</evidence>
<reference evidence="1" key="1">
    <citation type="submission" date="2022-12" db="EMBL/GenBank/DDBJ databases">
        <title>Whole genome sequence of Mycolicibacterium iranicum strain SBH312.</title>
        <authorList>
            <person name="Jani J."/>
            <person name="Arifin Mustapha Z."/>
            <person name="Ahmed K."/>
            <person name="Kai Ling C."/>
        </authorList>
    </citation>
    <scope>NUCLEOTIDE SEQUENCE</scope>
    <source>
        <strain evidence="1">SBH312</strain>
    </source>
</reference>
<dbReference type="EMBL" id="JAPQYE010000026">
    <property type="protein sequence ID" value="MCZ0732207.1"/>
    <property type="molecule type" value="Genomic_DNA"/>
</dbReference>
<name>A0ABT4HPP1_MYCIR</name>